<dbReference type="GeneTree" id="ENSGT00390000009484"/>
<organism evidence="1 2">
    <name type="scientific">Nannospalax galili</name>
    <name type="common">Northern Israeli blind subterranean mole rat</name>
    <name type="synonym">Spalax galili</name>
    <dbReference type="NCBI Taxonomy" id="1026970"/>
    <lineage>
        <taxon>Eukaryota</taxon>
        <taxon>Metazoa</taxon>
        <taxon>Chordata</taxon>
        <taxon>Craniata</taxon>
        <taxon>Vertebrata</taxon>
        <taxon>Euteleostomi</taxon>
        <taxon>Mammalia</taxon>
        <taxon>Eutheria</taxon>
        <taxon>Euarchontoglires</taxon>
        <taxon>Glires</taxon>
        <taxon>Rodentia</taxon>
        <taxon>Myomorpha</taxon>
        <taxon>Muroidea</taxon>
        <taxon>Spalacidae</taxon>
        <taxon>Spalacinae</taxon>
        <taxon>Nannospalax</taxon>
    </lineage>
</organism>
<dbReference type="Proteomes" id="UP000694381">
    <property type="component" value="Unassembled WGS sequence"/>
</dbReference>
<dbReference type="OMA" id="DTNWDSY"/>
<reference evidence="1" key="2">
    <citation type="submission" date="2025-09" db="UniProtKB">
        <authorList>
            <consortium name="Ensembl"/>
        </authorList>
    </citation>
    <scope>IDENTIFICATION</scope>
</reference>
<reference evidence="1" key="1">
    <citation type="submission" date="2025-08" db="UniProtKB">
        <authorList>
            <consortium name="Ensembl"/>
        </authorList>
    </citation>
    <scope>IDENTIFICATION</scope>
</reference>
<sequence>MAQYGDNAQCPSQCDPKCWSTGDTNWDSYATTTKTAFTSKTGAVPDLIRPKSIKRLGYTYSLSDPILSQTHYNDEYSWKAYSKEKLIRTGTARGIRTNKFQLDQGSFQWTLHKEQPTSCLPRLVPPPMEKLKEAIANQFVSHTKRDFVDLSQVKKKKKSSMSLNWKELLPRSLDTEFRQHYQIPAKIPELQDFSFKYGCYASLPVASQGLVPFMLHSYIQNQERSKKQTTYKSDYGKACLDFLMILDSFTPAEVNKYVQSVSHKDRQILDRFICSHCDLDERRNERRKRDQMKKI</sequence>
<keyword evidence="2" id="KW-1185">Reference proteome</keyword>
<dbReference type="Ensembl" id="ENSNGAT00000020828.1">
    <property type="protein sequence ID" value="ENSNGAP00000015226.1"/>
    <property type="gene ID" value="ENSNGAG00000016306.1"/>
</dbReference>
<dbReference type="AlphaFoldDB" id="A0A8C6RB82"/>
<evidence type="ECO:0000313" key="2">
    <source>
        <dbReference type="Proteomes" id="UP000694381"/>
    </source>
</evidence>
<protein>
    <submittedName>
        <fullName evidence="1">Testis expressed 26</fullName>
    </submittedName>
</protein>
<dbReference type="PANTHER" id="PTHR33769:SF1">
    <property type="entry name" value="TESTIS-EXPRESSED PROTEIN 26"/>
    <property type="match status" value="1"/>
</dbReference>
<proteinExistence type="predicted"/>
<dbReference type="GO" id="GO:0005737">
    <property type="term" value="C:cytoplasm"/>
    <property type="evidence" value="ECO:0007669"/>
    <property type="project" value="TreeGrafter"/>
</dbReference>
<name>A0A8C6RB82_NANGA</name>
<evidence type="ECO:0000313" key="1">
    <source>
        <dbReference type="Ensembl" id="ENSNGAP00000015226.1"/>
    </source>
</evidence>
<gene>
    <name evidence="1" type="primary">Tex26</name>
</gene>
<dbReference type="PANTHER" id="PTHR33769">
    <property type="entry name" value="TESTIS-EXPRESSED PROTEIN 26 ISOFORM X3"/>
    <property type="match status" value="1"/>
</dbReference>
<accession>A0A8C6RB82</accession>
<dbReference type="InterPro" id="IPR043460">
    <property type="entry name" value="MEDAG/TEX26"/>
</dbReference>